<feature type="transmembrane region" description="Helical" evidence="1">
    <location>
        <begin position="337"/>
        <end position="363"/>
    </location>
</feature>
<keyword evidence="3" id="KW-1185">Reference proteome</keyword>
<feature type="transmembrane region" description="Helical" evidence="1">
    <location>
        <begin position="6"/>
        <end position="22"/>
    </location>
</feature>
<feature type="transmembrane region" description="Helical" evidence="1">
    <location>
        <begin position="408"/>
        <end position="425"/>
    </location>
</feature>
<gene>
    <name evidence="2" type="ORF">IRJ16_19155</name>
</gene>
<dbReference type="AlphaFoldDB" id="A0A929PZ07"/>
<feature type="transmembrane region" description="Helical" evidence="1">
    <location>
        <begin position="370"/>
        <end position="388"/>
    </location>
</feature>
<dbReference type="RefSeq" id="WP_194113257.1">
    <property type="nucleotide sequence ID" value="NZ_JADFFL010000009.1"/>
</dbReference>
<feature type="transmembrane region" description="Helical" evidence="1">
    <location>
        <begin position="97"/>
        <end position="114"/>
    </location>
</feature>
<evidence type="ECO:0000256" key="1">
    <source>
        <dbReference type="SAM" id="Phobius"/>
    </source>
</evidence>
<keyword evidence="1" id="KW-0472">Membrane</keyword>
<name>A0A929PZ07_9SPHI</name>
<keyword evidence="1" id="KW-1133">Transmembrane helix</keyword>
<evidence type="ECO:0000313" key="3">
    <source>
        <dbReference type="Proteomes" id="UP000622475"/>
    </source>
</evidence>
<proteinExistence type="predicted"/>
<feature type="transmembrane region" description="Helical" evidence="1">
    <location>
        <begin position="227"/>
        <end position="244"/>
    </location>
</feature>
<comment type="caution">
    <text evidence="2">The sequence shown here is derived from an EMBL/GenBank/DDBJ whole genome shotgun (WGS) entry which is preliminary data.</text>
</comment>
<accession>A0A929PZ07</accession>
<reference evidence="2" key="1">
    <citation type="submission" date="2020-10" db="EMBL/GenBank/DDBJ databases">
        <title>Mucilaginibacter mali sp. nov., isolated from rhizosphere soil of apple orchard.</title>
        <authorList>
            <person name="Lee J.-S."/>
            <person name="Kim H.S."/>
            <person name="Kim J.-S."/>
        </authorList>
    </citation>
    <scope>NUCLEOTIDE SEQUENCE</scope>
    <source>
        <strain evidence="2">KCTC 22746</strain>
    </source>
</reference>
<keyword evidence="1" id="KW-0812">Transmembrane</keyword>
<feature type="transmembrane region" description="Helical" evidence="1">
    <location>
        <begin position="34"/>
        <end position="52"/>
    </location>
</feature>
<dbReference type="EMBL" id="JADFFL010000009">
    <property type="protein sequence ID" value="MBE9664010.1"/>
    <property type="molecule type" value="Genomic_DNA"/>
</dbReference>
<organism evidence="2 3">
    <name type="scientific">Mucilaginibacter myungsuensis</name>
    <dbReference type="NCBI Taxonomy" id="649104"/>
    <lineage>
        <taxon>Bacteria</taxon>
        <taxon>Pseudomonadati</taxon>
        <taxon>Bacteroidota</taxon>
        <taxon>Sphingobacteriia</taxon>
        <taxon>Sphingobacteriales</taxon>
        <taxon>Sphingobacteriaceae</taxon>
        <taxon>Mucilaginibacter</taxon>
    </lineage>
</organism>
<evidence type="ECO:0008006" key="4">
    <source>
        <dbReference type="Google" id="ProtNLM"/>
    </source>
</evidence>
<dbReference type="Proteomes" id="UP000622475">
    <property type="component" value="Unassembled WGS sequence"/>
</dbReference>
<evidence type="ECO:0000313" key="2">
    <source>
        <dbReference type="EMBL" id="MBE9664010.1"/>
    </source>
</evidence>
<sequence length="436" mass="48982">MTFVFALINLLLLCIGCAMLLGRCIADLGRPLKLITGCIIALVLVSWCYYLLLVIGIPLWGLLIVLTLANAAHIYWGRSLQILSVGNFYIARPKQTLILLVSLFSIVLYFIFFQSKHGDWDAWSIWNLHAKFMADPRHWRNMFAPELNYSHRDYPLMLPSVVGYLWNSLGNCTANVPLLFALLVAFSIPVATYFSLAADHDKRTYACLAVLLFAVDSNFKLIASYQGADTLLSLFILLSVAYLLRQVSASGNQIGIAAFMAASGTWVKNEGWLFFVVFTLAFLIRNYRSAGLIKKYAIGAALPLIVSLSFKLFYAPANDLVAAGGKSLLTYIKDPARYIAIIKFILVALTGRYILLTAVLMTALILCRRYFVSSTFMILALVFMGYMVVYLTTPYGLDWHLTTSFDRVLQHLCPSLIFSMLYYVAEKYPLKEKRDG</sequence>
<feature type="transmembrane region" description="Helical" evidence="1">
    <location>
        <begin position="176"/>
        <end position="196"/>
    </location>
</feature>
<protein>
    <recommendedName>
        <fullName evidence="4">Dolichyl-phosphate-mannose-protein mannosyltransferase</fullName>
    </recommendedName>
</protein>
<feature type="transmembrane region" description="Helical" evidence="1">
    <location>
        <begin position="256"/>
        <end position="284"/>
    </location>
</feature>
<feature type="transmembrane region" description="Helical" evidence="1">
    <location>
        <begin position="58"/>
        <end position="76"/>
    </location>
</feature>
<feature type="transmembrane region" description="Helical" evidence="1">
    <location>
        <begin position="296"/>
        <end position="317"/>
    </location>
</feature>